<proteinExistence type="predicted"/>
<dbReference type="Proteomes" id="UP000593663">
    <property type="component" value="Chromosome 2"/>
</dbReference>
<dbReference type="RefSeq" id="WP_044660757.1">
    <property type="nucleotide sequence ID" value="NZ_CP060036.1"/>
</dbReference>
<evidence type="ECO:0000256" key="2">
    <source>
        <dbReference type="ARBA" id="ARBA00022679"/>
    </source>
</evidence>
<dbReference type="KEGG" id="sbar:H5V43_18555"/>
<dbReference type="EMBL" id="CP060036">
    <property type="protein sequence ID" value="QOT74128.1"/>
    <property type="molecule type" value="Genomic_DNA"/>
</dbReference>
<dbReference type="GO" id="GO:0016407">
    <property type="term" value="F:acetyltransferase activity"/>
    <property type="evidence" value="ECO:0007669"/>
    <property type="project" value="TreeGrafter"/>
</dbReference>
<dbReference type="Pfam" id="PF00198">
    <property type="entry name" value="2-oxoacid_dh"/>
    <property type="match status" value="1"/>
</dbReference>
<dbReference type="InterPro" id="IPR050743">
    <property type="entry name" value="2-oxoacid_DH_E2_comp"/>
</dbReference>
<sequence length="225" mass="23681">MIPEPSHVAPIGGARRMIARKMMESLASTAQLSFTTRVDATALVAARAAWKAAGVAAGYEDLILIALRDTLLEFPRFNAIATADALKIYDEICVSVAIALDDSLVAPALPDLRGMALPDVVAARRALVDRARSGKLTVTEMSFGTFTISNIGTTRVDHFTPILNGGQVGILGIGRIAPMLFLRDDGQVASRLEISLSLTTDHRVIDGAPSGAFLSALAARIEGAA</sequence>
<comment type="cofactor">
    <cofactor evidence="1">
        <name>(R)-lipoate</name>
        <dbReference type="ChEBI" id="CHEBI:83088"/>
    </cofactor>
</comment>
<dbReference type="PANTHER" id="PTHR43178">
    <property type="entry name" value="DIHYDROLIPOAMIDE ACETYLTRANSFERASE COMPONENT OF PYRUVATE DEHYDROGENASE COMPLEX"/>
    <property type="match status" value="1"/>
</dbReference>
<dbReference type="InterPro" id="IPR023213">
    <property type="entry name" value="CAT-like_dom_sf"/>
</dbReference>
<protein>
    <submittedName>
        <fullName evidence="5">2-oxo acid dehydrogenase subunit E2</fullName>
    </submittedName>
</protein>
<reference evidence="6" key="1">
    <citation type="submission" date="2020-08" db="EMBL/GenBank/DDBJ databases">
        <title>Complete genome sequence of Sphingobium barthaii strain KK22, a high-molecular-weight polycyclic aromatic hydrocarbon-degrading soil bacterium.</title>
        <authorList>
            <person name="Mori J.F."/>
            <person name="Kanaly R.A."/>
        </authorList>
    </citation>
    <scope>NUCLEOTIDE SEQUENCE [LARGE SCALE GENOMIC DNA]</scope>
    <source>
        <strain evidence="6">KK22</strain>
    </source>
</reference>
<dbReference type="AlphaFoldDB" id="A0A7M2GNK8"/>
<feature type="domain" description="2-oxoacid dehydrogenase acyltransferase catalytic" evidence="4">
    <location>
        <begin position="6"/>
        <end position="222"/>
    </location>
</feature>
<dbReference type="GO" id="GO:0031405">
    <property type="term" value="F:lipoic acid binding"/>
    <property type="evidence" value="ECO:0007669"/>
    <property type="project" value="TreeGrafter"/>
</dbReference>
<dbReference type="SUPFAM" id="SSF52777">
    <property type="entry name" value="CoA-dependent acyltransferases"/>
    <property type="match status" value="1"/>
</dbReference>
<dbReference type="Gene3D" id="3.30.559.10">
    <property type="entry name" value="Chloramphenicol acetyltransferase-like domain"/>
    <property type="match status" value="1"/>
</dbReference>
<evidence type="ECO:0000259" key="4">
    <source>
        <dbReference type="Pfam" id="PF00198"/>
    </source>
</evidence>
<evidence type="ECO:0000256" key="1">
    <source>
        <dbReference type="ARBA" id="ARBA00001938"/>
    </source>
</evidence>
<dbReference type="GO" id="GO:0005737">
    <property type="term" value="C:cytoplasm"/>
    <property type="evidence" value="ECO:0007669"/>
    <property type="project" value="TreeGrafter"/>
</dbReference>
<organism evidence="5 6">
    <name type="scientific">Sphingobium fuliginis (strain ATCC 27551)</name>
    <dbReference type="NCBI Taxonomy" id="336203"/>
    <lineage>
        <taxon>Bacteria</taxon>
        <taxon>Pseudomonadati</taxon>
        <taxon>Pseudomonadota</taxon>
        <taxon>Alphaproteobacteria</taxon>
        <taxon>Sphingomonadales</taxon>
        <taxon>Sphingomonadaceae</taxon>
        <taxon>Sphingobium</taxon>
    </lineage>
</organism>
<dbReference type="InterPro" id="IPR001078">
    <property type="entry name" value="2-oxoacid_DH_actylTfrase"/>
</dbReference>
<gene>
    <name evidence="5" type="ORF">H5V43_18555</name>
</gene>
<keyword evidence="2" id="KW-0808">Transferase</keyword>
<accession>A0A7M2GNK8</accession>
<evidence type="ECO:0000313" key="5">
    <source>
        <dbReference type="EMBL" id="QOT74128.1"/>
    </source>
</evidence>
<evidence type="ECO:0000256" key="3">
    <source>
        <dbReference type="ARBA" id="ARBA00023315"/>
    </source>
</evidence>
<evidence type="ECO:0000313" key="6">
    <source>
        <dbReference type="Proteomes" id="UP000593663"/>
    </source>
</evidence>
<name>A0A7M2GNK8_SPHSA</name>
<keyword evidence="3" id="KW-0012">Acyltransferase</keyword>
<dbReference type="PANTHER" id="PTHR43178:SF5">
    <property type="entry name" value="LIPOAMIDE ACYLTRANSFERASE COMPONENT OF BRANCHED-CHAIN ALPHA-KETO ACID DEHYDROGENASE COMPLEX, MITOCHONDRIAL"/>
    <property type="match status" value="1"/>
</dbReference>